<dbReference type="EMBL" id="AP021879">
    <property type="protein sequence ID" value="BBO90011.1"/>
    <property type="molecule type" value="Genomic_DNA"/>
</dbReference>
<keyword evidence="1" id="KW-0229">DNA integration</keyword>
<dbReference type="GO" id="GO:0003677">
    <property type="term" value="F:DNA binding"/>
    <property type="evidence" value="ECO:0007669"/>
    <property type="project" value="UniProtKB-UniRule"/>
</dbReference>
<dbReference type="SUPFAM" id="SSF56349">
    <property type="entry name" value="DNA breaking-rejoining enzymes"/>
    <property type="match status" value="1"/>
</dbReference>
<keyword evidence="2 3" id="KW-0238">DNA-binding</keyword>
<reference evidence="5 6" key="1">
    <citation type="submission" date="2019-11" db="EMBL/GenBank/DDBJ databases">
        <title>Comparative genomics of hydrocarbon-degrading Desulfosarcina strains.</title>
        <authorList>
            <person name="Watanabe M."/>
            <person name="Kojima H."/>
            <person name="Fukui M."/>
        </authorList>
    </citation>
    <scope>NUCLEOTIDE SEQUENCE [LARGE SCALE GENOMIC DNA]</scope>
    <source>
        <strain evidence="6">oXyS1</strain>
    </source>
</reference>
<dbReference type="InterPro" id="IPR010998">
    <property type="entry name" value="Integrase_recombinase_N"/>
</dbReference>
<organism evidence="5 6">
    <name type="scientific">Desulfosarcina ovata subsp. ovata</name>
    <dbReference type="NCBI Taxonomy" id="2752305"/>
    <lineage>
        <taxon>Bacteria</taxon>
        <taxon>Pseudomonadati</taxon>
        <taxon>Thermodesulfobacteriota</taxon>
        <taxon>Desulfobacteria</taxon>
        <taxon>Desulfobacterales</taxon>
        <taxon>Desulfosarcinaceae</taxon>
        <taxon>Desulfosarcina</taxon>
    </lineage>
</organism>
<gene>
    <name evidence="5" type="ORF">DSCOOX_31910</name>
</gene>
<evidence type="ECO:0000259" key="4">
    <source>
        <dbReference type="PROSITE" id="PS51900"/>
    </source>
</evidence>
<dbReference type="PROSITE" id="PS51900">
    <property type="entry name" value="CB"/>
    <property type="match status" value="1"/>
</dbReference>
<sequence>MNPTETKRFNKLYQHHLRMLKLQGKAQKTIDAYARAVRRISAYFDCCPDQLTLEQREHYFSALVASHSWSTVKVDRNGLI</sequence>
<evidence type="ECO:0000256" key="3">
    <source>
        <dbReference type="PROSITE-ProRule" id="PRU01248"/>
    </source>
</evidence>
<name>A0A5K8ABV1_9BACT</name>
<dbReference type="InterPro" id="IPR044068">
    <property type="entry name" value="CB"/>
</dbReference>
<proteinExistence type="predicted"/>
<evidence type="ECO:0000256" key="1">
    <source>
        <dbReference type="ARBA" id="ARBA00022908"/>
    </source>
</evidence>
<feature type="domain" description="Core-binding (CB)" evidence="4">
    <location>
        <begin position="4"/>
        <end position="80"/>
    </location>
</feature>
<protein>
    <recommendedName>
        <fullName evidence="4">Core-binding (CB) domain-containing protein</fullName>
    </recommendedName>
</protein>
<dbReference type="InterPro" id="IPR011010">
    <property type="entry name" value="DNA_brk_join_enz"/>
</dbReference>
<dbReference type="AlphaFoldDB" id="A0A5K8ABV1"/>
<dbReference type="RefSeq" id="WP_155311117.1">
    <property type="nucleotide sequence ID" value="NZ_AP021879.1"/>
</dbReference>
<dbReference type="Pfam" id="PF13495">
    <property type="entry name" value="Phage_int_SAM_4"/>
    <property type="match status" value="1"/>
</dbReference>
<dbReference type="InterPro" id="IPR004107">
    <property type="entry name" value="Integrase_SAM-like_N"/>
</dbReference>
<evidence type="ECO:0000256" key="2">
    <source>
        <dbReference type="ARBA" id="ARBA00023125"/>
    </source>
</evidence>
<dbReference type="GO" id="GO:0015074">
    <property type="term" value="P:DNA integration"/>
    <property type="evidence" value="ECO:0007669"/>
    <property type="project" value="UniProtKB-KW"/>
</dbReference>
<keyword evidence="6" id="KW-1185">Reference proteome</keyword>
<evidence type="ECO:0000313" key="5">
    <source>
        <dbReference type="EMBL" id="BBO90011.1"/>
    </source>
</evidence>
<dbReference type="Proteomes" id="UP000422108">
    <property type="component" value="Chromosome"/>
</dbReference>
<evidence type="ECO:0000313" key="6">
    <source>
        <dbReference type="Proteomes" id="UP000422108"/>
    </source>
</evidence>
<dbReference type="Gene3D" id="1.10.150.130">
    <property type="match status" value="1"/>
</dbReference>
<accession>A0A5K8ABV1</accession>